<evidence type="ECO:0000256" key="2">
    <source>
        <dbReference type="ARBA" id="ARBA00001911"/>
    </source>
</evidence>
<dbReference type="Gene3D" id="3.90.25.10">
    <property type="entry name" value="UDP-galactose 4-epimerase, domain 1"/>
    <property type="match status" value="1"/>
</dbReference>
<reference evidence="10" key="1">
    <citation type="submission" date="2017-09" db="EMBL/GenBank/DDBJ databases">
        <title>Depth-based differentiation of microbial function through sediment-hosted aquifers and enrichment of novel symbionts in the deep terrestrial subsurface.</title>
        <authorList>
            <person name="Probst A.J."/>
            <person name="Ladd B."/>
            <person name="Jarett J.K."/>
            <person name="Geller-Mcgrath D.E."/>
            <person name="Sieber C.M.K."/>
            <person name="Emerson J.B."/>
            <person name="Anantharaman K."/>
            <person name="Thomas B.C."/>
            <person name="Malmstrom R."/>
            <person name="Stieglmeier M."/>
            <person name="Klingl A."/>
            <person name="Woyke T."/>
            <person name="Ryan C.M."/>
            <person name="Banfield J.F."/>
        </authorList>
    </citation>
    <scope>NUCLEOTIDE SEQUENCE [LARGE SCALE GENOMIC DNA]</scope>
</reference>
<dbReference type="Gene3D" id="3.40.50.720">
    <property type="entry name" value="NAD(P)-binding Rossmann-like Domain"/>
    <property type="match status" value="1"/>
</dbReference>
<evidence type="ECO:0000256" key="6">
    <source>
        <dbReference type="ARBA" id="ARBA00023239"/>
    </source>
</evidence>
<dbReference type="GO" id="GO:0009225">
    <property type="term" value="P:nucleotide-sugar metabolic process"/>
    <property type="evidence" value="ECO:0007669"/>
    <property type="project" value="InterPro"/>
</dbReference>
<dbReference type="NCBIfam" id="TIGR01181">
    <property type="entry name" value="dTDP_gluc_dehyt"/>
    <property type="match status" value="1"/>
</dbReference>
<dbReference type="Proteomes" id="UP000230093">
    <property type="component" value="Unassembled WGS sequence"/>
</dbReference>
<name>A0A2H0WBZ2_9BACT</name>
<dbReference type="InterPro" id="IPR005888">
    <property type="entry name" value="dTDP_Gluc_deHydtase"/>
</dbReference>
<dbReference type="EMBL" id="PEZT01000010">
    <property type="protein sequence ID" value="PIS09419.1"/>
    <property type="molecule type" value="Genomic_DNA"/>
</dbReference>
<comment type="similarity">
    <text evidence="3 7">Belongs to the NAD(P)-dependent epimerase/dehydratase family. dTDP-glucose dehydratase subfamily.</text>
</comment>
<dbReference type="PANTHER" id="PTHR43000">
    <property type="entry name" value="DTDP-D-GLUCOSE 4,6-DEHYDRATASE-RELATED"/>
    <property type="match status" value="1"/>
</dbReference>
<comment type="caution">
    <text evidence="9">The sequence shown here is derived from an EMBL/GenBank/DDBJ whole genome shotgun (WGS) entry which is preliminary data.</text>
</comment>
<dbReference type="InterPro" id="IPR036291">
    <property type="entry name" value="NAD(P)-bd_dom_sf"/>
</dbReference>
<evidence type="ECO:0000313" key="9">
    <source>
        <dbReference type="EMBL" id="PIS09419.1"/>
    </source>
</evidence>
<dbReference type="CDD" id="cd05246">
    <property type="entry name" value="dTDP_GD_SDR_e"/>
    <property type="match status" value="1"/>
</dbReference>
<evidence type="ECO:0000256" key="3">
    <source>
        <dbReference type="ARBA" id="ARBA00008178"/>
    </source>
</evidence>
<dbReference type="InterPro" id="IPR016040">
    <property type="entry name" value="NAD(P)-bd_dom"/>
</dbReference>
<evidence type="ECO:0000256" key="1">
    <source>
        <dbReference type="ARBA" id="ARBA00001539"/>
    </source>
</evidence>
<proteinExistence type="inferred from homology"/>
<keyword evidence="6 7" id="KW-0456">Lyase</keyword>
<protein>
    <recommendedName>
        <fullName evidence="4 7">dTDP-glucose 4,6-dehydratase</fullName>
        <ecNumber evidence="4 7">4.2.1.46</ecNumber>
    </recommendedName>
</protein>
<comment type="cofactor">
    <cofactor evidence="2 7">
        <name>NAD(+)</name>
        <dbReference type="ChEBI" id="CHEBI:57540"/>
    </cofactor>
</comment>
<dbReference type="Pfam" id="PF16363">
    <property type="entry name" value="GDP_Man_Dehyd"/>
    <property type="match status" value="1"/>
</dbReference>
<evidence type="ECO:0000256" key="7">
    <source>
        <dbReference type="RuleBase" id="RU004473"/>
    </source>
</evidence>
<dbReference type="AlphaFoldDB" id="A0A2H0WBZ2"/>
<sequence length="341" mass="39274">MKLLVTGGAGFIGANFILYWFRKYPQDKIVNLDCLTYAGNLANLEKVKNNSNYSFIKGNICDRKTVDKVMKGIDIVVHFAAESHVDKSILEPTIFVKTNVLGTQVLLDSAFKNKVKHFHHVSTDEVFGSLKLDSQDKFTEKSPYQPNSPYAASKASSDMLVRAFYKTYGLKVTVTNTSNNYGPYQFPEKLISLAITNILEGKKVPLYGNGLQVRDWLYVIDHCRAIDLVLKKGKPGEYYLIGGLTEGISNIEVVKKILKKLNQDENLIEFVKDRPGHDIRYTIDWSKAKQELGYQPEYNFDTYLEKTVNWYKENKSWWKKIKSGEYQNYYNKWYKKNLGMK</sequence>
<dbReference type="EC" id="4.2.1.46" evidence="4 7"/>
<dbReference type="SUPFAM" id="SSF51735">
    <property type="entry name" value="NAD(P)-binding Rossmann-fold domains"/>
    <property type="match status" value="1"/>
</dbReference>
<gene>
    <name evidence="9" type="primary">rfbB</name>
    <name evidence="9" type="ORF">COT75_01935</name>
</gene>
<organism evidence="9 10">
    <name type="scientific">Candidatus Beckwithbacteria bacterium CG10_big_fil_rev_8_21_14_0_10_34_10</name>
    <dbReference type="NCBI Taxonomy" id="1974495"/>
    <lineage>
        <taxon>Bacteria</taxon>
        <taxon>Candidatus Beckwithiibacteriota</taxon>
    </lineage>
</organism>
<comment type="catalytic activity">
    <reaction evidence="1 7">
        <text>dTDP-alpha-D-glucose = dTDP-4-dehydro-6-deoxy-alpha-D-glucose + H2O</text>
        <dbReference type="Rhea" id="RHEA:17221"/>
        <dbReference type="ChEBI" id="CHEBI:15377"/>
        <dbReference type="ChEBI" id="CHEBI:57477"/>
        <dbReference type="ChEBI" id="CHEBI:57649"/>
        <dbReference type="EC" id="4.2.1.46"/>
    </reaction>
</comment>
<dbReference type="FunFam" id="3.40.50.720:FF:000304">
    <property type="entry name" value="UDP-glucose 4,6-dehydratase"/>
    <property type="match status" value="1"/>
</dbReference>
<evidence type="ECO:0000256" key="5">
    <source>
        <dbReference type="ARBA" id="ARBA00023027"/>
    </source>
</evidence>
<accession>A0A2H0WBZ2</accession>
<dbReference type="GO" id="GO:0008460">
    <property type="term" value="F:dTDP-glucose 4,6-dehydratase activity"/>
    <property type="evidence" value="ECO:0007669"/>
    <property type="project" value="UniProtKB-EC"/>
</dbReference>
<evidence type="ECO:0000256" key="4">
    <source>
        <dbReference type="ARBA" id="ARBA00011990"/>
    </source>
</evidence>
<feature type="domain" description="NAD(P)-binding" evidence="8">
    <location>
        <begin position="4"/>
        <end position="307"/>
    </location>
</feature>
<keyword evidence="5" id="KW-0520">NAD</keyword>
<evidence type="ECO:0000313" key="10">
    <source>
        <dbReference type="Proteomes" id="UP000230093"/>
    </source>
</evidence>
<evidence type="ECO:0000259" key="8">
    <source>
        <dbReference type="Pfam" id="PF16363"/>
    </source>
</evidence>